<dbReference type="Pfam" id="PF00014">
    <property type="entry name" value="Kunitz_BPTI"/>
    <property type="match status" value="2"/>
</dbReference>
<evidence type="ECO:0000256" key="2">
    <source>
        <dbReference type="ARBA" id="ARBA00008415"/>
    </source>
</evidence>
<feature type="domain" description="BPTI/Kunitz inhibitor" evidence="7">
    <location>
        <begin position="6"/>
        <end position="56"/>
    </location>
</feature>
<dbReference type="GO" id="GO:0005615">
    <property type="term" value="C:extracellular space"/>
    <property type="evidence" value="ECO:0007669"/>
    <property type="project" value="TreeGrafter"/>
</dbReference>
<evidence type="ECO:0000256" key="5">
    <source>
        <dbReference type="ARBA" id="ARBA00022729"/>
    </source>
</evidence>
<dbReference type="GeneID" id="113431617"/>
<evidence type="ECO:0000256" key="3">
    <source>
        <dbReference type="ARBA" id="ARBA00022525"/>
    </source>
</evidence>
<evidence type="ECO:0000256" key="6">
    <source>
        <dbReference type="ARBA" id="ARBA00023157"/>
    </source>
</evidence>
<keyword evidence="6" id="KW-1015">Disulfide bond</keyword>
<dbReference type="RefSeq" id="XP_026549697.1">
    <property type="nucleotide sequence ID" value="XM_026693912.1"/>
</dbReference>
<reference evidence="9" key="1">
    <citation type="submission" date="2025-08" db="UniProtKB">
        <authorList>
            <consortium name="RefSeq"/>
        </authorList>
    </citation>
    <scope>IDENTIFICATION</scope>
</reference>
<dbReference type="PROSITE" id="PS50279">
    <property type="entry name" value="BPTI_KUNITZ_2"/>
    <property type="match status" value="2"/>
</dbReference>
<keyword evidence="5" id="KW-0732">Signal</keyword>
<comment type="similarity">
    <text evidence="2">Belongs to the venom Kunitz-type family.</text>
</comment>
<keyword evidence="3" id="KW-0964">Secreted</keyword>
<proteinExistence type="inferred from homology"/>
<organism evidence="8 9">
    <name type="scientific">Notechis scutatus</name>
    <name type="common">mainland tiger snake</name>
    <dbReference type="NCBI Taxonomy" id="8663"/>
    <lineage>
        <taxon>Eukaryota</taxon>
        <taxon>Metazoa</taxon>
        <taxon>Chordata</taxon>
        <taxon>Craniata</taxon>
        <taxon>Vertebrata</taxon>
        <taxon>Euteleostomi</taxon>
        <taxon>Lepidosauria</taxon>
        <taxon>Squamata</taxon>
        <taxon>Bifurcata</taxon>
        <taxon>Unidentata</taxon>
        <taxon>Episquamata</taxon>
        <taxon>Toxicofera</taxon>
        <taxon>Serpentes</taxon>
        <taxon>Colubroidea</taxon>
        <taxon>Elapidae</taxon>
        <taxon>Hydrophiinae</taxon>
        <taxon>Notechis</taxon>
    </lineage>
</organism>
<dbReference type="FunFam" id="4.10.410.10:FF:000020">
    <property type="entry name" value="Collagen, type VI, alpha 3"/>
    <property type="match status" value="1"/>
</dbReference>
<dbReference type="PANTHER" id="PTHR10083">
    <property type="entry name" value="KUNITZ-TYPE PROTEASE INHIBITOR-RELATED"/>
    <property type="match status" value="1"/>
</dbReference>
<gene>
    <name evidence="9" type="primary">LOC113431617</name>
</gene>
<dbReference type="InterPro" id="IPR020901">
    <property type="entry name" value="Prtase_inh_Kunz-CS"/>
</dbReference>
<dbReference type="KEGG" id="nss:113431617"/>
<evidence type="ECO:0000313" key="9">
    <source>
        <dbReference type="RefSeq" id="XP_026549697.1"/>
    </source>
</evidence>
<feature type="non-terminal residue" evidence="9">
    <location>
        <position position="1"/>
    </location>
</feature>
<evidence type="ECO:0000313" key="8">
    <source>
        <dbReference type="Proteomes" id="UP000504612"/>
    </source>
</evidence>
<dbReference type="GO" id="GO:0044483">
    <property type="term" value="P:venom-mediated perturbation of hemostasis"/>
    <property type="evidence" value="ECO:0007669"/>
    <property type="project" value="UniProtKB-ARBA"/>
</dbReference>
<dbReference type="GO" id="GO:0004867">
    <property type="term" value="F:serine-type endopeptidase inhibitor activity"/>
    <property type="evidence" value="ECO:0007669"/>
    <property type="project" value="InterPro"/>
</dbReference>
<dbReference type="AlphaFoldDB" id="A0A6J1W306"/>
<feature type="domain" description="BPTI/Kunitz inhibitor" evidence="7">
    <location>
        <begin position="68"/>
        <end position="118"/>
    </location>
</feature>
<comment type="subcellular location">
    <subcellularLocation>
        <location evidence="1">Secreted</location>
    </subcellularLocation>
</comment>
<protein>
    <submittedName>
        <fullName evidence="9">Kunitz-type U19-barytoxin-Tl1a-like</fullName>
    </submittedName>
</protein>
<dbReference type="InterPro" id="IPR050098">
    <property type="entry name" value="TFPI/VKTCI-like"/>
</dbReference>
<dbReference type="CDD" id="cd00109">
    <property type="entry name" value="Kunitz-type"/>
    <property type="match status" value="2"/>
</dbReference>
<dbReference type="Proteomes" id="UP000504612">
    <property type="component" value="Unplaced"/>
</dbReference>
<dbReference type="FunFam" id="4.10.410.10:FF:000021">
    <property type="entry name" value="Serine protease inhibitor, putative"/>
    <property type="match status" value="1"/>
</dbReference>
<evidence type="ECO:0000256" key="1">
    <source>
        <dbReference type="ARBA" id="ARBA00004613"/>
    </source>
</evidence>
<dbReference type="InterPro" id="IPR002223">
    <property type="entry name" value="Kunitz_BPTI"/>
</dbReference>
<dbReference type="SMART" id="SM00131">
    <property type="entry name" value="KU"/>
    <property type="match status" value="2"/>
</dbReference>
<evidence type="ECO:0000259" key="7">
    <source>
        <dbReference type="PROSITE" id="PS50279"/>
    </source>
</evidence>
<dbReference type="PRINTS" id="PR00759">
    <property type="entry name" value="BASICPTASE"/>
</dbReference>
<evidence type="ECO:0000256" key="4">
    <source>
        <dbReference type="ARBA" id="ARBA00022690"/>
    </source>
</evidence>
<sequence>VYPEKCQLPLDAGRCKASFLHFYFNAATGNCEEFIYNGCGGNDNNFYTMAQCRTECQRSVSPEPPEICNLPRKIGRCKVAFLRFYFNKATGKCKRFFYGGCGGNKNNFYSMAQCRATCQRS</sequence>
<dbReference type="InterPro" id="IPR036880">
    <property type="entry name" value="Kunitz_BPTI_sf"/>
</dbReference>
<dbReference type="PROSITE" id="PS00280">
    <property type="entry name" value="BPTI_KUNITZ_1"/>
    <property type="match status" value="2"/>
</dbReference>
<keyword evidence="4" id="KW-0646">Protease inhibitor</keyword>
<accession>A0A6J1W306</accession>
<dbReference type="SUPFAM" id="SSF57362">
    <property type="entry name" value="BPTI-like"/>
    <property type="match status" value="2"/>
</dbReference>
<feature type="non-terminal residue" evidence="9">
    <location>
        <position position="121"/>
    </location>
</feature>
<name>A0A6J1W306_9SAUR</name>
<dbReference type="PANTHER" id="PTHR10083:SF374">
    <property type="entry name" value="BPTI_KUNITZ INHIBITOR DOMAIN-CONTAINING PROTEIN"/>
    <property type="match status" value="1"/>
</dbReference>
<keyword evidence="8" id="KW-1185">Reference proteome</keyword>
<dbReference type="Gene3D" id="4.10.410.10">
    <property type="entry name" value="Pancreatic trypsin inhibitor Kunitz domain"/>
    <property type="match status" value="2"/>
</dbReference>